<dbReference type="GO" id="GO:0016618">
    <property type="term" value="F:hydroxypyruvate reductase [NAD(P)H] activity"/>
    <property type="evidence" value="ECO:0007669"/>
    <property type="project" value="TreeGrafter"/>
</dbReference>
<dbReference type="Proteomes" id="UP000273854">
    <property type="component" value="Unassembled WGS sequence"/>
</dbReference>
<dbReference type="InterPro" id="IPR006140">
    <property type="entry name" value="D-isomer_DH_NAD-bd"/>
</dbReference>
<accession>A0A3M5PFI5</accession>
<evidence type="ECO:0000256" key="3">
    <source>
        <dbReference type="ARBA" id="ARBA00023027"/>
    </source>
</evidence>
<reference evidence="7 8" key="1">
    <citation type="submission" date="2018-08" db="EMBL/GenBank/DDBJ databases">
        <title>Recombination of ecologically and evolutionarily significant loci maintains genetic cohesion in the Pseudomonas syringae species complex.</title>
        <authorList>
            <person name="Dillon M."/>
            <person name="Thakur S."/>
            <person name="Almeida R.N.D."/>
            <person name="Weir B.S."/>
            <person name="Guttman D.S."/>
        </authorList>
    </citation>
    <scope>NUCLEOTIDE SEQUENCE [LARGE SCALE GENOMIC DNA]</scope>
    <source>
        <strain evidence="7 8">ICMP 19473</strain>
    </source>
</reference>
<name>A0A3M5PFI5_PSEVI</name>
<keyword evidence="3" id="KW-0520">NAD</keyword>
<evidence type="ECO:0000313" key="7">
    <source>
        <dbReference type="EMBL" id="RMT83339.1"/>
    </source>
</evidence>
<dbReference type="AlphaFoldDB" id="A0A3M5PFI5"/>
<dbReference type="CDD" id="cd05301">
    <property type="entry name" value="GDH"/>
    <property type="match status" value="1"/>
</dbReference>
<proteinExistence type="inferred from homology"/>
<dbReference type="PANTHER" id="PTHR10996:SF283">
    <property type="entry name" value="GLYOXYLATE_HYDROXYPYRUVATE REDUCTASE B"/>
    <property type="match status" value="1"/>
</dbReference>
<dbReference type="FunFam" id="3.40.50.720:FF:000462">
    <property type="entry name" value="Glyoxylate reductase (NADP+)"/>
    <property type="match status" value="1"/>
</dbReference>
<dbReference type="GO" id="GO:0051287">
    <property type="term" value="F:NAD binding"/>
    <property type="evidence" value="ECO:0007669"/>
    <property type="project" value="InterPro"/>
</dbReference>
<gene>
    <name evidence="7" type="ORF">ALP40_00248</name>
</gene>
<dbReference type="InterPro" id="IPR029753">
    <property type="entry name" value="D-isomer_DH_CS"/>
</dbReference>
<keyword evidence="2 4" id="KW-0560">Oxidoreductase</keyword>
<dbReference type="EMBL" id="RBTP01000015">
    <property type="protein sequence ID" value="RMT83339.1"/>
    <property type="molecule type" value="Genomic_DNA"/>
</dbReference>
<evidence type="ECO:0000259" key="6">
    <source>
        <dbReference type="Pfam" id="PF02826"/>
    </source>
</evidence>
<sequence length="324" mass="35397">MKKTVLAFSRVSPEMAERLSHDFNVIVPDPKRGDLNAQFEDALPESHGMIGAGRKLGREQLANASRLEVVSSISVGYDNYDVGYLSERGIMLTNTPDVLTESTADLGFSLIMSSARRVAELDAWTKAGQWTRSIEAPHFGTDVHGKTLGIVGMGNIGAAIARRGRLGFNMPILYSGNSRKTELEQELGAQFRSLDQLLAESDFVCLVVPLSDKTRHLISHRELSLMKPSAILVNIARGPIVDEPALIEALQNGTLRGAGLDVYEQEPLQASPLFQLKNAVTLPHIGSATTETRQAMADRAYHNLRSALLGERPQDLVNSQVWKG</sequence>
<organism evidence="7 8">
    <name type="scientific">Pseudomonas viridiflava</name>
    <name type="common">Phytomonas viridiflava</name>
    <dbReference type="NCBI Taxonomy" id="33069"/>
    <lineage>
        <taxon>Bacteria</taxon>
        <taxon>Pseudomonadati</taxon>
        <taxon>Pseudomonadota</taxon>
        <taxon>Gammaproteobacteria</taxon>
        <taxon>Pseudomonadales</taxon>
        <taxon>Pseudomonadaceae</taxon>
        <taxon>Pseudomonas</taxon>
    </lineage>
</organism>
<dbReference type="PANTHER" id="PTHR10996">
    <property type="entry name" value="2-HYDROXYACID DEHYDROGENASE-RELATED"/>
    <property type="match status" value="1"/>
</dbReference>
<dbReference type="InterPro" id="IPR006139">
    <property type="entry name" value="D-isomer_2_OHA_DH_cat_dom"/>
</dbReference>
<evidence type="ECO:0000313" key="8">
    <source>
        <dbReference type="Proteomes" id="UP000273854"/>
    </source>
</evidence>
<feature type="domain" description="D-isomer specific 2-hydroxyacid dehydrogenase catalytic" evidence="5">
    <location>
        <begin position="5"/>
        <end position="318"/>
    </location>
</feature>
<evidence type="ECO:0000256" key="2">
    <source>
        <dbReference type="ARBA" id="ARBA00023002"/>
    </source>
</evidence>
<dbReference type="Pfam" id="PF00389">
    <property type="entry name" value="2-Hacid_dh"/>
    <property type="match status" value="1"/>
</dbReference>
<evidence type="ECO:0000256" key="4">
    <source>
        <dbReference type="RuleBase" id="RU003719"/>
    </source>
</evidence>
<dbReference type="SUPFAM" id="SSF52283">
    <property type="entry name" value="Formate/glycerate dehydrogenase catalytic domain-like"/>
    <property type="match status" value="1"/>
</dbReference>
<evidence type="ECO:0000259" key="5">
    <source>
        <dbReference type="Pfam" id="PF00389"/>
    </source>
</evidence>
<protein>
    <submittedName>
        <fullName evidence="7">D-isomer specific 2-hydroxyacid dehydrogenase</fullName>
    </submittedName>
</protein>
<dbReference type="GO" id="GO:0030267">
    <property type="term" value="F:glyoxylate reductase (NADPH) activity"/>
    <property type="evidence" value="ECO:0007669"/>
    <property type="project" value="TreeGrafter"/>
</dbReference>
<evidence type="ECO:0000256" key="1">
    <source>
        <dbReference type="ARBA" id="ARBA00005854"/>
    </source>
</evidence>
<dbReference type="Pfam" id="PF02826">
    <property type="entry name" value="2-Hacid_dh_C"/>
    <property type="match status" value="1"/>
</dbReference>
<dbReference type="OrthoDB" id="9805416at2"/>
<dbReference type="PROSITE" id="PS00671">
    <property type="entry name" value="D_2_HYDROXYACID_DH_3"/>
    <property type="match status" value="1"/>
</dbReference>
<comment type="caution">
    <text evidence="7">The sequence shown here is derived from an EMBL/GenBank/DDBJ whole genome shotgun (WGS) entry which is preliminary data.</text>
</comment>
<dbReference type="InterPro" id="IPR036291">
    <property type="entry name" value="NAD(P)-bd_dom_sf"/>
</dbReference>
<dbReference type="InterPro" id="IPR050223">
    <property type="entry name" value="D-isomer_2-hydroxyacid_DH"/>
</dbReference>
<dbReference type="SUPFAM" id="SSF51735">
    <property type="entry name" value="NAD(P)-binding Rossmann-fold domains"/>
    <property type="match status" value="1"/>
</dbReference>
<dbReference type="RefSeq" id="WP_122207584.1">
    <property type="nucleotide sequence ID" value="NZ_RBTP01000015.1"/>
</dbReference>
<dbReference type="GO" id="GO:0005829">
    <property type="term" value="C:cytosol"/>
    <property type="evidence" value="ECO:0007669"/>
    <property type="project" value="TreeGrafter"/>
</dbReference>
<comment type="similarity">
    <text evidence="1 4">Belongs to the D-isomer specific 2-hydroxyacid dehydrogenase family.</text>
</comment>
<feature type="domain" description="D-isomer specific 2-hydroxyacid dehydrogenase NAD-binding" evidence="6">
    <location>
        <begin position="108"/>
        <end position="286"/>
    </location>
</feature>
<dbReference type="Gene3D" id="3.40.50.720">
    <property type="entry name" value="NAD(P)-binding Rossmann-like Domain"/>
    <property type="match status" value="2"/>
</dbReference>